<evidence type="ECO:0000256" key="1">
    <source>
        <dbReference type="SAM" id="MobiDB-lite"/>
    </source>
</evidence>
<accession>A0A3N4KL68</accession>
<dbReference type="OrthoDB" id="5599269at2759"/>
<gene>
    <name evidence="2" type="ORF">P167DRAFT_219865</name>
</gene>
<feature type="region of interest" description="Disordered" evidence="1">
    <location>
        <begin position="110"/>
        <end position="207"/>
    </location>
</feature>
<feature type="compositionally biased region" description="Basic and acidic residues" evidence="1">
    <location>
        <begin position="532"/>
        <end position="541"/>
    </location>
</feature>
<name>A0A3N4KL68_9PEZI</name>
<feature type="compositionally biased region" description="Basic and acidic residues" evidence="1">
    <location>
        <begin position="551"/>
        <end position="562"/>
    </location>
</feature>
<dbReference type="EMBL" id="ML119136">
    <property type="protein sequence ID" value="RPB11314.1"/>
    <property type="molecule type" value="Genomic_DNA"/>
</dbReference>
<feature type="region of interest" description="Disordered" evidence="1">
    <location>
        <begin position="314"/>
        <end position="341"/>
    </location>
</feature>
<feature type="region of interest" description="Disordered" evidence="1">
    <location>
        <begin position="1"/>
        <end position="48"/>
    </location>
</feature>
<feature type="compositionally biased region" description="Polar residues" evidence="1">
    <location>
        <begin position="693"/>
        <end position="716"/>
    </location>
</feature>
<dbReference type="InParanoid" id="A0A3N4KL68"/>
<dbReference type="Proteomes" id="UP000277580">
    <property type="component" value="Unassembled WGS sequence"/>
</dbReference>
<feature type="compositionally biased region" description="Basic and acidic residues" evidence="1">
    <location>
        <begin position="657"/>
        <end position="677"/>
    </location>
</feature>
<feature type="compositionally biased region" description="Gly residues" evidence="1">
    <location>
        <begin position="12"/>
        <end position="24"/>
    </location>
</feature>
<proteinExistence type="predicted"/>
<evidence type="ECO:0000313" key="3">
    <source>
        <dbReference type="Proteomes" id="UP000277580"/>
    </source>
</evidence>
<dbReference type="AlphaFoldDB" id="A0A3N4KL68"/>
<feature type="region of interest" description="Disordered" evidence="1">
    <location>
        <begin position="532"/>
        <end position="562"/>
    </location>
</feature>
<feature type="compositionally biased region" description="Basic and acidic residues" evidence="1">
    <location>
        <begin position="756"/>
        <end position="779"/>
    </location>
</feature>
<feature type="compositionally biased region" description="Low complexity" evidence="1">
    <location>
        <begin position="388"/>
        <end position="398"/>
    </location>
</feature>
<organism evidence="2 3">
    <name type="scientific">Morchella conica CCBAS932</name>
    <dbReference type="NCBI Taxonomy" id="1392247"/>
    <lineage>
        <taxon>Eukaryota</taxon>
        <taxon>Fungi</taxon>
        <taxon>Dikarya</taxon>
        <taxon>Ascomycota</taxon>
        <taxon>Pezizomycotina</taxon>
        <taxon>Pezizomycetes</taxon>
        <taxon>Pezizales</taxon>
        <taxon>Morchellaceae</taxon>
        <taxon>Morchella</taxon>
    </lineage>
</organism>
<feature type="region of interest" description="Disordered" evidence="1">
    <location>
        <begin position="600"/>
        <end position="856"/>
    </location>
</feature>
<sequence>MGNGRSRKRDSGVGGVDGGRGYGHGVTSMNTDGGGVSSRANGGYDGRYTSDTNIMGSMSRGHDNARSNNSTIPIPVSDVGRDSVLHVSPGVKESNSNLAPYMIGRGGVGSHGSSIPGTGYGTGSGTRTYSAPREDYGPRSYAQNVNVGPSRSGPSEHRTGEIHASPHPGGGLSYSRDTASQFGLGPSSGEQHSGNRDYAAREDYSGPSATRNVVDTAANAASIVGDTATSAASYAGDTAINAGSYMAETVSSMRPMEKAANAASYVGDTATAAASYAGDTAANARSYMADTVKEMRPMDTAANAASYIADTARSVAPPAGPSSNLQAETGPAAYESNYSPGDASGYDSRTYASSDRASITQKMVDTAASAASYVADTAKDVASGIGLTSGTGPSTTTGERQYTGSGNGDYSSGGGITARPVSDTMANTASSVVNTAKNVASSMGITPSSDIGNYAEKKAGSNTVPRGYSIGTGTGFGSGNSYNPQSRSRGMPGSFDDSYNNSSNIVGMDGGGARRANFVSYRGGAYISGHDSHDNATRDTEEVPFNIGRDGGGDKARMGQRLRRESLDRDRIEHEQKEHERAMRERMEHDMQRARTYRERMDRERNNTNQTGAWPERRRSLGERYTITRDGGAAMLDPGPQGIPRTYEVAGPTGGAPRDDANRKAERLREELEKEMQDTQNEALKLARERSTGEPSGTNSSQKISSPGQKYSSLVSQDPGPLDVKRGGDEGMGNIPGAFEDTKRNNPVRANLEMEQAERERESERSARRSSMDRHRATDTGHGSGPGGMMTTMRNDSEYRDQKLDDTGRLVTDERQREYDVREKIESQFEGDDDDDEVRKSLLGRAASKMGNLLKT</sequence>
<protein>
    <submittedName>
        <fullName evidence="2">Uncharacterized protein</fullName>
    </submittedName>
</protein>
<reference evidence="2 3" key="1">
    <citation type="journal article" date="2018" name="Nat. Ecol. Evol.">
        <title>Pezizomycetes genomes reveal the molecular basis of ectomycorrhizal truffle lifestyle.</title>
        <authorList>
            <person name="Murat C."/>
            <person name="Payen T."/>
            <person name="Noel B."/>
            <person name="Kuo A."/>
            <person name="Morin E."/>
            <person name="Chen J."/>
            <person name="Kohler A."/>
            <person name="Krizsan K."/>
            <person name="Balestrini R."/>
            <person name="Da Silva C."/>
            <person name="Montanini B."/>
            <person name="Hainaut M."/>
            <person name="Levati E."/>
            <person name="Barry K.W."/>
            <person name="Belfiori B."/>
            <person name="Cichocki N."/>
            <person name="Clum A."/>
            <person name="Dockter R.B."/>
            <person name="Fauchery L."/>
            <person name="Guy J."/>
            <person name="Iotti M."/>
            <person name="Le Tacon F."/>
            <person name="Lindquist E.A."/>
            <person name="Lipzen A."/>
            <person name="Malagnac F."/>
            <person name="Mello A."/>
            <person name="Molinier V."/>
            <person name="Miyauchi S."/>
            <person name="Poulain J."/>
            <person name="Riccioni C."/>
            <person name="Rubini A."/>
            <person name="Sitrit Y."/>
            <person name="Splivallo R."/>
            <person name="Traeger S."/>
            <person name="Wang M."/>
            <person name="Zifcakova L."/>
            <person name="Wipf D."/>
            <person name="Zambonelli A."/>
            <person name="Paolocci F."/>
            <person name="Nowrousian M."/>
            <person name="Ottonello S."/>
            <person name="Baldrian P."/>
            <person name="Spatafora J.W."/>
            <person name="Henrissat B."/>
            <person name="Nagy L.G."/>
            <person name="Aury J.M."/>
            <person name="Wincker P."/>
            <person name="Grigoriev I.V."/>
            <person name="Bonfante P."/>
            <person name="Martin F.M."/>
        </authorList>
    </citation>
    <scope>NUCLEOTIDE SEQUENCE [LARGE SCALE GENOMIC DNA]</scope>
    <source>
        <strain evidence="2 3">CCBAS932</strain>
    </source>
</reference>
<evidence type="ECO:0000313" key="2">
    <source>
        <dbReference type="EMBL" id="RPB11314.1"/>
    </source>
</evidence>
<feature type="region of interest" description="Disordered" evidence="1">
    <location>
        <begin position="388"/>
        <end position="413"/>
    </location>
</feature>
<keyword evidence="3" id="KW-1185">Reference proteome</keyword>
<feature type="compositionally biased region" description="Polar residues" evidence="1">
    <location>
        <begin position="141"/>
        <end position="153"/>
    </location>
</feature>
<feature type="compositionally biased region" description="Basic and acidic residues" evidence="1">
    <location>
        <begin position="193"/>
        <end position="204"/>
    </location>
</feature>
<feature type="compositionally biased region" description="Basic and acidic residues" evidence="1">
    <location>
        <begin position="795"/>
        <end position="827"/>
    </location>
</feature>